<organism evidence="7 8">
    <name type="scientific">Symbiobacterium terraclitae</name>
    <dbReference type="NCBI Taxonomy" id="557451"/>
    <lineage>
        <taxon>Bacteria</taxon>
        <taxon>Bacillati</taxon>
        <taxon>Bacillota</taxon>
        <taxon>Clostridia</taxon>
        <taxon>Eubacteriales</taxon>
        <taxon>Symbiobacteriaceae</taxon>
        <taxon>Symbiobacterium</taxon>
    </lineage>
</organism>
<dbReference type="InterPro" id="IPR041854">
    <property type="entry name" value="BFD-like_2Fe2S-bd_dom_sf"/>
</dbReference>
<dbReference type="InterPro" id="IPR017752">
    <property type="entry name" value="G3P_DH_GlpA_su"/>
</dbReference>
<dbReference type="Gene3D" id="1.10.10.1100">
    <property type="entry name" value="BFD-like [2Fe-2S]-binding domain"/>
    <property type="match status" value="1"/>
</dbReference>
<dbReference type="EC" id="1.1.5.3" evidence="7"/>
<reference evidence="7 8" key="1">
    <citation type="submission" date="2021-03" db="EMBL/GenBank/DDBJ databases">
        <title>Genomic Encyclopedia of Type Strains, Phase IV (KMG-IV): sequencing the most valuable type-strain genomes for metagenomic binning, comparative biology and taxonomic classification.</title>
        <authorList>
            <person name="Goeker M."/>
        </authorList>
    </citation>
    <scope>NUCLEOTIDE SEQUENCE [LARGE SCALE GENOMIC DNA]</scope>
    <source>
        <strain evidence="7 8">DSM 27138</strain>
    </source>
</reference>
<evidence type="ECO:0000256" key="4">
    <source>
        <dbReference type="ARBA" id="ARBA00022827"/>
    </source>
</evidence>
<name>A0ABS4JU75_9FIRM</name>
<dbReference type="InterPro" id="IPR006076">
    <property type="entry name" value="FAD-dep_OxRdtase"/>
</dbReference>
<dbReference type="NCBIfam" id="NF008313">
    <property type="entry name" value="PRK11101.1"/>
    <property type="match status" value="1"/>
</dbReference>
<keyword evidence="5 7" id="KW-0560">Oxidoreductase</keyword>
<dbReference type="PRINTS" id="PR01001">
    <property type="entry name" value="FADG3PDH"/>
</dbReference>
<dbReference type="PANTHER" id="PTHR11985:SF15">
    <property type="entry name" value="GLYCEROL-3-PHOSPHATE DEHYDROGENASE, MITOCHONDRIAL"/>
    <property type="match status" value="1"/>
</dbReference>
<feature type="domain" description="FAD dependent oxidoreductase" evidence="6">
    <location>
        <begin position="4"/>
        <end position="350"/>
    </location>
</feature>
<dbReference type="Gene3D" id="3.50.50.60">
    <property type="entry name" value="FAD/NAD(P)-binding domain"/>
    <property type="match status" value="2"/>
</dbReference>
<protein>
    <submittedName>
        <fullName evidence="7">Glycerol-3-phosphate dehydrogenase</fullName>
        <ecNumber evidence="7">1.1.5.3</ecNumber>
    </submittedName>
</protein>
<evidence type="ECO:0000256" key="2">
    <source>
        <dbReference type="ARBA" id="ARBA00007330"/>
    </source>
</evidence>
<dbReference type="EMBL" id="JAGGLG010000013">
    <property type="protein sequence ID" value="MBP2018480.1"/>
    <property type="molecule type" value="Genomic_DNA"/>
</dbReference>
<evidence type="ECO:0000313" key="7">
    <source>
        <dbReference type="EMBL" id="MBP2018480.1"/>
    </source>
</evidence>
<dbReference type="InterPro" id="IPR036188">
    <property type="entry name" value="FAD/NAD-bd_sf"/>
</dbReference>
<dbReference type="NCBIfam" id="TIGR03377">
    <property type="entry name" value="glycerol3P_GlpA"/>
    <property type="match status" value="1"/>
</dbReference>
<accession>A0ABS4JU75</accession>
<dbReference type="Proteomes" id="UP001519289">
    <property type="component" value="Unassembled WGS sequence"/>
</dbReference>
<keyword evidence="8" id="KW-1185">Reference proteome</keyword>
<keyword evidence="3" id="KW-0285">Flavoprotein</keyword>
<comment type="caution">
    <text evidence="7">The sequence shown here is derived from an EMBL/GenBank/DDBJ whole genome shotgun (WGS) entry which is preliminary data.</text>
</comment>
<gene>
    <name evidence="7" type="ORF">J2Z79_001891</name>
</gene>
<dbReference type="InterPro" id="IPR000447">
    <property type="entry name" value="G3P_DH_FAD-dep"/>
</dbReference>
<sequence length="536" mass="56949">MLQAIVIGGGATGAGILRDLALRGIKAALVEQGDLVHGTSSRYHGLLHSGGRYAVKDAESARECAEENQIVRRIAPFAVEPCGGLFVRLEQDDPAYAAQWVTACREAGIAVEELDVDRLRREEPLLAESVREAYAVPDASVDGWRLVQGNVAAAEAYGARVYTYRRVEGLLMSGGNVAGVRLRNLATGEEERLEAEMVINAAGAWAGQIAAMAGIQLDVVADRGVLLVYHGRLTSRVVNRLRKPGNGDIFVPTGSVTLLGTTATPVPDPDDIRVPAGEVEELKRLGAEMLPLAASARVLRAFAGVRPLYGSRSGGNTRELSRTFVVVDHKAEHGVGGLVSIVGGKLTTYRLMAERVVDVAASHLGVTAPCRTATEPILPPPDRGAMARITSLVGTERARAVADRHPASLPDIIRAMEEPGGRQIVCECEQVTAGELVGTARSLDNPSLGDLRRRTRLGMGTCQGGFCGYRAALALVRADLIPASRVPELLARFQAERWRGVRGGLGGLELRAAELNYALARSQLAMEPEAGGVGHD</sequence>
<dbReference type="Pfam" id="PF01266">
    <property type="entry name" value="DAO"/>
    <property type="match status" value="1"/>
</dbReference>
<dbReference type="Gene3D" id="3.30.9.10">
    <property type="entry name" value="D-Amino Acid Oxidase, subunit A, domain 2"/>
    <property type="match status" value="1"/>
</dbReference>
<evidence type="ECO:0000259" key="6">
    <source>
        <dbReference type="Pfam" id="PF01266"/>
    </source>
</evidence>
<keyword evidence="4" id="KW-0274">FAD</keyword>
<evidence type="ECO:0000256" key="5">
    <source>
        <dbReference type="ARBA" id="ARBA00023002"/>
    </source>
</evidence>
<dbReference type="SUPFAM" id="SSF51905">
    <property type="entry name" value="FAD/NAD(P)-binding domain"/>
    <property type="match status" value="1"/>
</dbReference>
<dbReference type="PANTHER" id="PTHR11985">
    <property type="entry name" value="GLYCEROL-3-PHOSPHATE DEHYDROGENASE"/>
    <property type="match status" value="1"/>
</dbReference>
<evidence type="ECO:0000256" key="3">
    <source>
        <dbReference type="ARBA" id="ARBA00022630"/>
    </source>
</evidence>
<evidence type="ECO:0000313" key="8">
    <source>
        <dbReference type="Proteomes" id="UP001519289"/>
    </source>
</evidence>
<dbReference type="PROSITE" id="PS00978">
    <property type="entry name" value="FAD_G3PDH_2"/>
    <property type="match status" value="1"/>
</dbReference>
<dbReference type="RefSeq" id="WP_209466600.1">
    <property type="nucleotide sequence ID" value="NZ_JAGGLG010000013.1"/>
</dbReference>
<dbReference type="GO" id="GO:0004368">
    <property type="term" value="F:glycerol-3-phosphate dehydrogenase (quinone) activity"/>
    <property type="evidence" value="ECO:0007669"/>
    <property type="project" value="UniProtKB-EC"/>
</dbReference>
<evidence type="ECO:0000256" key="1">
    <source>
        <dbReference type="ARBA" id="ARBA00001974"/>
    </source>
</evidence>
<comment type="similarity">
    <text evidence="2">Belongs to the FAD-dependent glycerol-3-phosphate dehydrogenase family.</text>
</comment>
<dbReference type="CDD" id="cd19946">
    <property type="entry name" value="GlpA-like_Fer2_BFD-like"/>
    <property type="match status" value="1"/>
</dbReference>
<proteinExistence type="inferred from homology"/>
<comment type="cofactor">
    <cofactor evidence="1">
        <name>FAD</name>
        <dbReference type="ChEBI" id="CHEBI:57692"/>
    </cofactor>
</comment>